<comment type="caution">
    <text evidence="1">The sequence shown here is derived from an EMBL/GenBank/DDBJ whole genome shotgun (WGS) entry which is preliminary data.</text>
</comment>
<protein>
    <recommendedName>
        <fullName evidence="3">Mos1 transposase HTH domain-containing protein</fullName>
    </recommendedName>
</protein>
<evidence type="ECO:0000313" key="1">
    <source>
        <dbReference type="EMBL" id="GBP92131.1"/>
    </source>
</evidence>
<reference evidence="1 2" key="1">
    <citation type="journal article" date="2019" name="Commun. Biol.">
        <title>The bagworm genome reveals a unique fibroin gene that provides high tensile strength.</title>
        <authorList>
            <person name="Kono N."/>
            <person name="Nakamura H."/>
            <person name="Ohtoshi R."/>
            <person name="Tomita M."/>
            <person name="Numata K."/>
            <person name="Arakawa K."/>
        </authorList>
    </citation>
    <scope>NUCLEOTIDE SEQUENCE [LARGE SCALE GENOMIC DNA]</scope>
</reference>
<evidence type="ECO:0000313" key="2">
    <source>
        <dbReference type="Proteomes" id="UP000299102"/>
    </source>
</evidence>
<organism evidence="1 2">
    <name type="scientific">Eumeta variegata</name>
    <name type="common">Bagworm moth</name>
    <name type="synonym">Eumeta japonica</name>
    <dbReference type="NCBI Taxonomy" id="151549"/>
    <lineage>
        <taxon>Eukaryota</taxon>
        <taxon>Metazoa</taxon>
        <taxon>Ecdysozoa</taxon>
        <taxon>Arthropoda</taxon>
        <taxon>Hexapoda</taxon>
        <taxon>Insecta</taxon>
        <taxon>Pterygota</taxon>
        <taxon>Neoptera</taxon>
        <taxon>Endopterygota</taxon>
        <taxon>Lepidoptera</taxon>
        <taxon>Glossata</taxon>
        <taxon>Ditrysia</taxon>
        <taxon>Tineoidea</taxon>
        <taxon>Psychidae</taxon>
        <taxon>Oiketicinae</taxon>
        <taxon>Eumeta</taxon>
    </lineage>
</organism>
<sequence length="134" mass="15701">MTIGNWFVEFKRGRVNLSDEFRDDPLRGRRSGRPNNKNIDAVRRMIETDRHVSYHEELRTNFAVNDFHHQKWLSKSIKNMFLRSPGRSGVNVFEIGSSCLQIERQEVNRVRLSVGPKSRLARNSLATSFIRFPL</sequence>
<dbReference type="OrthoDB" id="10017160at2759"/>
<proteinExistence type="predicted"/>
<gene>
    <name evidence="1" type="ORF">EVAR_100306_1</name>
</gene>
<dbReference type="AlphaFoldDB" id="A0A4C1ZT99"/>
<keyword evidence="2" id="KW-1185">Reference proteome</keyword>
<name>A0A4C1ZT99_EUMVA</name>
<evidence type="ECO:0008006" key="3">
    <source>
        <dbReference type="Google" id="ProtNLM"/>
    </source>
</evidence>
<accession>A0A4C1ZT99</accession>
<dbReference type="EMBL" id="BGZK01002241">
    <property type="protein sequence ID" value="GBP92131.1"/>
    <property type="molecule type" value="Genomic_DNA"/>
</dbReference>
<dbReference type="Proteomes" id="UP000299102">
    <property type="component" value="Unassembled WGS sequence"/>
</dbReference>